<accession>A0A7W3PJ56</accession>
<feature type="transmembrane region" description="Helical" evidence="2">
    <location>
        <begin position="54"/>
        <end position="78"/>
    </location>
</feature>
<organism evidence="4 6">
    <name type="scientific">Frigoribacterium faeni</name>
    <dbReference type="NCBI Taxonomy" id="145483"/>
    <lineage>
        <taxon>Bacteria</taxon>
        <taxon>Bacillati</taxon>
        <taxon>Actinomycetota</taxon>
        <taxon>Actinomycetes</taxon>
        <taxon>Micrococcales</taxon>
        <taxon>Microbacteriaceae</taxon>
        <taxon>Frigoribacterium</taxon>
    </lineage>
</organism>
<keyword evidence="2" id="KW-0472">Membrane</keyword>
<comment type="caution">
    <text evidence="4">The sequence shown here is derived from an EMBL/GenBank/DDBJ whole genome shotgun (WGS) entry which is preliminary data.</text>
</comment>
<feature type="transmembrane region" description="Helical" evidence="2">
    <location>
        <begin position="12"/>
        <end position="34"/>
    </location>
</feature>
<dbReference type="Proteomes" id="UP000321154">
    <property type="component" value="Unassembled WGS sequence"/>
</dbReference>
<evidence type="ECO:0000313" key="6">
    <source>
        <dbReference type="Proteomes" id="UP000522688"/>
    </source>
</evidence>
<name>A0A7W3PJ56_9MICO</name>
<protein>
    <submittedName>
        <fullName evidence="4">Uncharacterized protein</fullName>
    </submittedName>
</protein>
<feature type="compositionally biased region" description="Low complexity" evidence="1">
    <location>
        <begin position="201"/>
        <end position="226"/>
    </location>
</feature>
<keyword evidence="5" id="KW-1185">Reference proteome</keyword>
<feature type="transmembrane region" description="Helical" evidence="2">
    <location>
        <begin position="108"/>
        <end position="131"/>
    </location>
</feature>
<feature type="region of interest" description="Disordered" evidence="1">
    <location>
        <begin position="174"/>
        <end position="267"/>
    </location>
</feature>
<evidence type="ECO:0000313" key="3">
    <source>
        <dbReference type="EMBL" id="GEK83064.1"/>
    </source>
</evidence>
<dbReference type="EMBL" id="BJUV01000011">
    <property type="protein sequence ID" value="GEK83064.1"/>
    <property type="molecule type" value="Genomic_DNA"/>
</dbReference>
<keyword evidence="2" id="KW-1133">Transmembrane helix</keyword>
<evidence type="ECO:0000256" key="2">
    <source>
        <dbReference type="SAM" id="Phobius"/>
    </source>
</evidence>
<evidence type="ECO:0000313" key="4">
    <source>
        <dbReference type="EMBL" id="MBA8813419.1"/>
    </source>
</evidence>
<evidence type="ECO:0000256" key="1">
    <source>
        <dbReference type="SAM" id="MobiDB-lite"/>
    </source>
</evidence>
<gene>
    <name evidence="4" type="ORF">FB463_001668</name>
    <name evidence="3" type="ORF">FFA01_13730</name>
</gene>
<dbReference type="Proteomes" id="UP000522688">
    <property type="component" value="Unassembled WGS sequence"/>
</dbReference>
<reference evidence="4 6" key="2">
    <citation type="submission" date="2020-07" db="EMBL/GenBank/DDBJ databases">
        <title>Sequencing the genomes of 1000 actinobacteria strains.</title>
        <authorList>
            <person name="Klenk H.-P."/>
        </authorList>
    </citation>
    <scope>NUCLEOTIDE SEQUENCE [LARGE SCALE GENOMIC DNA]</scope>
    <source>
        <strain evidence="4 6">DSM 10309</strain>
    </source>
</reference>
<dbReference type="EMBL" id="JACGWW010000002">
    <property type="protein sequence ID" value="MBA8813419.1"/>
    <property type="molecule type" value="Genomic_DNA"/>
</dbReference>
<dbReference type="AlphaFoldDB" id="A0A7W3PJ56"/>
<sequence length="267" mass="27461">MSILGWLRPAAPMGVAVVVLAGVLGAGGLLLPSRVTLVHTIDGAGAVFASRSDLLLVTTVLALVIVVAYLVSAAALAWTPVRHLWVPRPAYWKTPARRRELRRRLATYLARGTAAGLLLLAALVVVALIAQDGGPGALWWIPLAVSLGYVVAMIVWLVWVVTAGFAPDRAVEAASPISAARDGARTGARPGRPAPDRSSPRGGDTWTAGDDAGRAAATPRTGAATAPAPPSARPTAAKPGGSGDRASTSPPRPYQPRPPHRGGPPRG</sequence>
<evidence type="ECO:0000313" key="5">
    <source>
        <dbReference type="Proteomes" id="UP000321154"/>
    </source>
</evidence>
<dbReference type="RefSeq" id="WP_146854337.1">
    <property type="nucleotide sequence ID" value="NZ_BAAAHR010000001.1"/>
</dbReference>
<keyword evidence="2" id="KW-0812">Transmembrane</keyword>
<proteinExistence type="predicted"/>
<dbReference type="OrthoDB" id="5126205at2"/>
<reference evidence="3 5" key="1">
    <citation type="submission" date="2019-07" db="EMBL/GenBank/DDBJ databases">
        <title>Whole genome shotgun sequence of Frigoribacterium faeni NBRC 103066.</title>
        <authorList>
            <person name="Hosoyama A."/>
            <person name="Uohara A."/>
            <person name="Ohji S."/>
            <person name="Ichikawa N."/>
        </authorList>
    </citation>
    <scope>NUCLEOTIDE SEQUENCE [LARGE SCALE GENOMIC DNA]</scope>
    <source>
        <strain evidence="3 5">NBRC 103066</strain>
    </source>
</reference>
<feature type="transmembrane region" description="Helical" evidence="2">
    <location>
        <begin position="137"/>
        <end position="159"/>
    </location>
</feature>